<reference evidence="2" key="2">
    <citation type="submission" date="2017-10" db="EMBL/GenBank/DDBJ databases">
        <title>Ladona fulva Genome sequencing and assembly.</title>
        <authorList>
            <person name="Murali S."/>
            <person name="Richards S."/>
            <person name="Bandaranaike D."/>
            <person name="Bellair M."/>
            <person name="Blankenburg K."/>
            <person name="Chao H."/>
            <person name="Dinh H."/>
            <person name="Doddapaneni H."/>
            <person name="Dugan-Rocha S."/>
            <person name="Elkadiri S."/>
            <person name="Gnanaolivu R."/>
            <person name="Hernandez B."/>
            <person name="Skinner E."/>
            <person name="Javaid M."/>
            <person name="Lee S."/>
            <person name="Li M."/>
            <person name="Ming W."/>
            <person name="Munidasa M."/>
            <person name="Muniz J."/>
            <person name="Nguyen L."/>
            <person name="Hughes D."/>
            <person name="Osuji N."/>
            <person name="Pu L.-L."/>
            <person name="Puazo M."/>
            <person name="Qu C."/>
            <person name="Quiroz J."/>
            <person name="Raj R."/>
            <person name="Weissenberger G."/>
            <person name="Xin Y."/>
            <person name="Zou X."/>
            <person name="Han Y."/>
            <person name="Worley K."/>
            <person name="Muzny D."/>
            <person name="Gibbs R."/>
        </authorList>
    </citation>
    <scope>NUCLEOTIDE SEQUENCE</scope>
    <source>
        <strain evidence="2">Sampled in the wild</strain>
    </source>
</reference>
<dbReference type="InterPro" id="IPR048365">
    <property type="entry name" value="TNP-like_RNaseH_N"/>
</dbReference>
<organism evidence="2 3">
    <name type="scientific">Ladona fulva</name>
    <name type="common">Scarce chaser dragonfly</name>
    <name type="synonym">Libellula fulva</name>
    <dbReference type="NCBI Taxonomy" id="123851"/>
    <lineage>
        <taxon>Eukaryota</taxon>
        <taxon>Metazoa</taxon>
        <taxon>Ecdysozoa</taxon>
        <taxon>Arthropoda</taxon>
        <taxon>Hexapoda</taxon>
        <taxon>Insecta</taxon>
        <taxon>Pterygota</taxon>
        <taxon>Palaeoptera</taxon>
        <taxon>Odonata</taxon>
        <taxon>Epiprocta</taxon>
        <taxon>Anisoptera</taxon>
        <taxon>Libelluloidea</taxon>
        <taxon>Libellulidae</taxon>
        <taxon>Ladona</taxon>
    </lineage>
</organism>
<gene>
    <name evidence="2" type="ORF">J437_LFUL019047</name>
</gene>
<comment type="caution">
    <text evidence="2">The sequence shown here is derived from an EMBL/GenBank/DDBJ whole genome shotgun (WGS) entry which is preliminary data.</text>
</comment>
<accession>A0A8K0PBZ4</accession>
<feature type="non-terminal residue" evidence="2">
    <location>
        <position position="170"/>
    </location>
</feature>
<dbReference type="OrthoDB" id="8192384at2759"/>
<dbReference type="Proteomes" id="UP000792457">
    <property type="component" value="Unassembled WGS sequence"/>
</dbReference>
<sequence>MSVLTFEEKSLKPHLDYRAKPDLIVGFEDHGFLGRSWRYAKYALVFMVRGLLQQPIAVFIISSPTKSEVLTTLMEEVLWHCHKADHGSHHRKTLDEGQEIVTIFNPPHLLKSTRNLLQKHDIKLQVDMGILQFEGTASWQDIHKAYMSDKEQMQAFRSLPKLTDMHVNPK</sequence>
<evidence type="ECO:0000313" key="3">
    <source>
        <dbReference type="Proteomes" id="UP000792457"/>
    </source>
</evidence>
<feature type="domain" description="Transposable element P transposase-like RNase H" evidence="1">
    <location>
        <begin position="3"/>
        <end position="85"/>
    </location>
</feature>
<reference evidence="2" key="1">
    <citation type="submission" date="2013-04" db="EMBL/GenBank/DDBJ databases">
        <authorList>
            <person name="Qu J."/>
            <person name="Murali S.C."/>
            <person name="Bandaranaike D."/>
            <person name="Bellair M."/>
            <person name="Blankenburg K."/>
            <person name="Chao H."/>
            <person name="Dinh H."/>
            <person name="Doddapaneni H."/>
            <person name="Downs B."/>
            <person name="Dugan-Rocha S."/>
            <person name="Elkadiri S."/>
            <person name="Gnanaolivu R.D."/>
            <person name="Hernandez B."/>
            <person name="Javaid M."/>
            <person name="Jayaseelan J.C."/>
            <person name="Lee S."/>
            <person name="Li M."/>
            <person name="Ming W."/>
            <person name="Munidasa M."/>
            <person name="Muniz J."/>
            <person name="Nguyen L."/>
            <person name="Ongeri F."/>
            <person name="Osuji N."/>
            <person name="Pu L.-L."/>
            <person name="Puazo M."/>
            <person name="Qu C."/>
            <person name="Quiroz J."/>
            <person name="Raj R."/>
            <person name="Weissenberger G."/>
            <person name="Xin Y."/>
            <person name="Zou X."/>
            <person name="Han Y."/>
            <person name="Richards S."/>
            <person name="Worley K."/>
            <person name="Muzny D."/>
            <person name="Gibbs R."/>
        </authorList>
    </citation>
    <scope>NUCLEOTIDE SEQUENCE</scope>
    <source>
        <strain evidence="2">Sampled in the wild</strain>
    </source>
</reference>
<dbReference type="Pfam" id="PF21787">
    <property type="entry name" value="TNP-like_RNaseH_N"/>
    <property type="match status" value="1"/>
</dbReference>
<dbReference type="EMBL" id="KZ309255">
    <property type="protein sequence ID" value="KAG8237964.1"/>
    <property type="molecule type" value="Genomic_DNA"/>
</dbReference>
<evidence type="ECO:0000259" key="1">
    <source>
        <dbReference type="Pfam" id="PF21787"/>
    </source>
</evidence>
<evidence type="ECO:0000313" key="2">
    <source>
        <dbReference type="EMBL" id="KAG8237964.1"/>
    </source>
</evidence>
<proteinExistence type="predicted"/>
<name>A0A8K0PBZ4_LADFU</name>
<keyword evidence="3" id="KW-1185">Reference proteome</keyword>
<protein>
    <recommendedName>
        <fullName evidence="1">Transposable element P transposase-like RNase H domain-containing protein</fullName>
    </recommendedName>
</protein>
<dbReference type="AlphaFoldDB" id="A0A8K0PBZ4"/>